<dbReference type="InterPro" id="IPR004046">
    <property type="entry name" value="GST_C"/>
</dbReference>
<sequence>MNPTYADDFRGPPALNSRVDADSDSGFVRIAPTSSANRRSLPDNRAILTDIPTSESSAPTDSPAPAPTMCSHGSTLRVSTASTYGDDVHASFGCDVPFALSAIPPTGDGDLRAALEAVSLFASNILAYQTSGDLRAALASVSSFTSTVLAHHLQPSADSSIESGPALSAPHSTSQPPASTATDAPSLVDTAAATAAPVLCFHDPTTLASSSCPSSDCSVFAYQPFELPSEFGQSALAHCPVHTGPLLLCSSAVSSDISCHPTLNLCPSLAFLPWPPFAPPWDYSFGFPLAPAPPWCFSSWFSPGPWSPLDTVLPVIGLFSVLLLFLSDCLMCCHHCPSVWTLSVASALPLLLSEYFLCCHHCPSVWTLGSAYTLHDRSLLPPCLHFVFPKSIPCGGACSIAPVLCLQHILPAPVYYGACSLAPIHCFLRALHGQAHPHVLQPATPVQVAQPSRVSTFASLQPLTSAKLVIDLPPSWPHLRPCPTFDLDSMLRVALALLLLVFSHWKWLPASSSPHPAPASSFHPCLPSLLATLWSQREHLLVAPPWPSTAGLVLQREHVPTVAPPWLSPLRFIPPKEHSSSFSPYLPLTQLLFQREHSLLPPLLLFLGPVSAHWQELSFGFILPSLRECSRQPSPSALLLQEPPCFWPFDDPLFSGITYPILLATAVNDYLCPHDISASLVYPPLANVNSYNLDYHHFHFSSFHGGQLKSQQQQRGIPPLIPKDGFERAMMYQWMFFEQYTHEPSIAVRRANVLFQRDCPKDKMDQLLENGTKALNVMEQQLSKTPFIVGNEMTLADMSLFAYTHVAHEGEYDLSNFPHIQKLVGPCYDLVRILHNGYLGNEAIIPFWDPGTTSDMQDGRVTSSPRSRSCLPESFQGIASSISSSSFPVPLVAPIPTDTMGNRPKRSVSELRVQDMGVHGLKVSDFEDVLDDSTAEMSSATMSVDSSNSNYFCIGGSNSSTPTPCLTRELNQLPMPSREQVGQDLYGMHSVDENISPELFEQLLREIEMIEPSGSNREAYDLAVRLSSAYVHNEAFLTMFLRATEGDCKKAAKRLVRHFSTKKRLFGKEKLVKDITLSDLDDYDMEALESGGFQVLAERDLAGRSVLYGRYTSMRYRTTDNMLRALWYIWMSILEDPINQIKGVVAVGYEVGKVPLDRFDGLAEEEGGFEMYNAEGGFDRDLARQIISVPLSVPARPVGYHLCTDSHQWVHILNMIMVTLCKFIRLRMRIHHGSDQECKYALMTHGLPTSCIPVDAEGNVTLSFHQDWIRQRRQVDASKTQSWHSSQ</sequence>
<reference evidence="3" key="1">
    <citation type="journal article" date="2021" name="Sci. Rep.">
        <title>Diploid genomic architecture of Nitzschia inconspicua, an elite biomass production diatom.</title>
        <authorList>
            <person name="Oliver A."/>
            <person name="Podell S."/>
            <person name="Pinowska A."/>
            <person name="Traller J.C."/>
            <person name="Smith S.R."/>
            <person name="McClure R."/>
            <person name="Beliaev A."/>
            <person name="Bohutskyi P."/>
            <person name="Hill E.A."/>
            <person name="Rabines A."/>
            <person name="Zheng H."/>
            <person name="Allen L.Z."/>
            <person name="Kuo A."/>
            <person name="Grigoriev I.V."/>
            <person name="Allen A.E."/>
            <person name="Hazlebeck D."/>
            <person name="Allen E.E."/>
        </authorList>
    </citation>
    <scope>NUCLEOTIDE SEQUENCE</scope>
    <source>
        <strain evidence="3">Hildebrandi</strain>
    </source>
</reference>
<comment type="caution">
    <text evidence="3">The sequence shown here is derived from an EMBL/GenBank/DDBJ whole genome shotgun (WGS) entry which is preliminary data.</text>
</comment>
<feature type="region of interest" description="Disordered" evidence="1">
    <location>
        <begin position="157"/>
        <end position="184"/>
    </location>
</feature>
<proteinExistence type="predicted"/>
<dbReference type="PROSITE" id="PS50405">
    <property type="entry name" value="GST_CTER"/>
    <property type="match status" value="1"/>
</dbReference>
<evidence type="ECO:0000313" key="3">
    <source>
        <dbReference type="EMBL" id="KAG7371899.1"/>
    </source>
</evidence>
<protein>
    <submittedName>
        <fullName evidence="3">Glutathione S-transferase domain containing protein</fullName>
    </submittedName>
</protein>
<dbReference type="PANTHER" id="PTHR44051:SF2">
    <property type="entry name" value="HYPOTHETICAL GLUTATHIONE S-TRANSFERASE LIKE PROTEIN"/>
    <property type="match status" value="1"/>
</dbReference>
<feature type="region of interest" description="Disordered" evidence="1">
    <location>
        <begin position="1"/>
        <end position="21"/>
    </location>
</feature>
<feature type="region of interest" description="Disordered" evidence="1">
    <location>
        <begin position="50"/>
        <end position="71"/>
    </location>
</feature>
<dbReference type="Pfam" id="PF00043">
    <property type="entry name" value="GST_C"/>
    <property type="match status" value="1"/>
</dbReference>
<dbReference type="Proteomes" id="UP000693970">
    <property type="component" value="Unassembled WGS sequence"/>
</dbReference>
<feature type="compositionally biased region" description="Low complexity" evidence="1">
    <location>
        <begin position="52"/>
        <end position="63"/>
    </location>
</feature>
<dbReference type="OrthoDB" id="249703at2759"/>
<accession>A0A9K3M0T9</accession>
<dbReference type="EMBL" id="JAGRRH010000003">
    <property type="protein sequence ID" value="KAG7371899.1"/>
    <property type="molecule type" value="Genomic_DNA"/>
</dbReference>
<evidence type="ECO:0000256" key="1">
    <source>
        <dbReference type="SAM" id="MobiDB-lite"/>
    </source>
</evidence>
<evidence type="ECO:0000259" key="2">
    <source>
        <dbReference type="PROSITE" id="PS50405"/>
    </source>
</evidence>
<name>A0A9K3M0T9_9STRA</name>
<gene>
    <name evidence="3" type="ORF">IV203_018041</name>
</gene>
<feature type="domain" description="GST C-terminal" evidence="2">
    <location>
        <begin position="724"/>
        <end position="847"/>
    </location>
</feature>
<dbReference type="InterPro" id="IPR010987">
    <property type="entry name" value="Glutathione-S-Trfase_C-like"/>
</dbReference>
<keyword evidence="4" id="KW-1185">Reference proteome</keyword>
<reference evidence="3" key="2">
    <citation type="submission" date="2021-04" db="EMBL/GenBank/DDBJ databases">
        <authorList>
            <person name="Podell S."/>
        </authorList>
    </citation>
    <scope>NUCLEOTIDE SEQUENCE</scope>
    <source>
        <strain evidence="3">Hildebrandi</strain>
    </source>
</reference>
<evidence type="ECO:0000313" key="4">
    <source>
        <dbReference type="Proteomes" id="UP000693970"/>
    </source>
</evidence>
<dbReference type="PANTHER" id="PTHR44051">
    <property type="entry name" value="GLUTATHIONE S-TRANSFERASE-RELATED"/>
    <property type="match status" value="1"/>
</dbReference>
<organism evidence="3 4">
    <name type="scientific">Nitzschia inconspicua</name>
    <dbReference type="NCBI Taxonomy" id="303405"/>
    <lineage>
        <taxon>Eukaryota</taxon>
        <taxon>Sar</taxon>
        <taxon>Stramenopiles</taxon>
        <taxon>Ochrophyta</taxon>
        <taxon>Bacillariophyta</taxon>
        <taxon>Bacillariophyceae</taxon>
        <taxon>Bacillariophycidae</taxon>
        <taxon>Bacillariales</taxon>
        <taxon>Bacillariaceae</taxon>
        <taxon>Nitzschia</taxon>
    </lineage>
</organism>
<feature type="compositionally biased region" description="Polar residues" evidence="1">
    <location>
        <begin position="170"/>
        <end position="183"/>
    </location>
</feature>